<organism evidence="2 3">
    <name type="scientific">Nocardia brasiliensis</name>
    <dbReference type="NCBI Taxonomy" id="37326"/>
    <lineage>
        <taxon>Bacteria</taxon>
        <taxon>Bacillati</taxon>
        <taxon>Actinomycetota</taxon>
        <taxon>Actinomycetes</taxon>
        <taxon>Mycobacteriales</taxon>
        <taxon>Nocardiaceae</taxon>
        <taxon>Nocardia</taxon>
    </lineage>
</organism>
<dbReference type="SMART" id="SM00471">
    <property type="entry name" value="HDc"/>
    <property type="match status" value="1"/>
</dbReference>
<dbReference type="InterPro" id="IPR003607">
    <property type="entry name" value="HD/PDEase_dom"/>
</dbReference>
<protein>
    <submittedName>
        <fullName evidence="2">HD domain-containing protein</fullName>
    </submittedName>
</protein>
<dbReference type="InterPro" id="IPR006674">
    <property type="entry name" value="HD_domain"/>
</dbReference>
<accession>A0A6G9Y329</accession>
<proteinExistence type="predicted"/>
<dbReference type="Proteomes" id="UP000501705">
    <property type="component" value="Chromosome"/>
</dbReference>
<dbReference type="EMBL" id="CP046171">
    <property type="protein sequence ID" value="QIS07530.1"/>
    <property type="molecule type" value="Genomic_DNA"/>
</dbReference>
<dbReference type="AlphaFoldDB" id="A0A6G9Y329"/>
<reference evidence="2 3" key="1">
    <citation type="journal article" date="2019" name="ACS Chem. Biol.">
        <title>Identification and Mobilization of a Cryptic Antibiotic Biosynthesis Gene Locus from a Human-Pathogenic Nocardia Isolate.</title>
        <authorList>
            <person name="Herisse M."/>
            <person name="Ishida K."/>
            <person name="Porter J.L."/>
            <person name="Howden B."/>
            <person name="Hertweck C."/>
            <person name="Stinear T.P."/>
            <person name="Pidot S.J."/>
        </authorList>
    </citation>
    <scope>NUCLEOTIDE SEQUENCE [LARGE SCALE GENOMIC DNA]</scope>
    <source>
        <strain evidence="2 3">AUSMDU00024985</strain>
    </source>
</reference>
<dbReference type="Pfam" id="PF01966">
    <property type="entry name" value="HD"/>
    <property type="match status" value="1"/>
</dbReference>
<dbReference type="PANTHER" id="PTHR35569:SF1">
    <property type="entry name" value="CYANAMIDE HYDRATASE DDI2-RELATED"/>
    <property type="match status" value="1"/>
</dbReference>
<evidence type="ECO:0000313" key="3">
    <source>
        <dbReference type="Proteomes" id="UP000501705"/>
    </source>
</evidence>
<feature type="domain" description="HD/PDEase" evidence="1">
    <location>
        <begin position="25"/>
        <end position="101"/>
    </location>
</feature>
<name>A0A6G9Y329_NOCBR</name>
<dbReference type="Gene3D" id="1.10.3210.10">
    <property type="entry name" value="Hypothetical protein af1432"/>
    <property type="match status" value="1"/>
</dbReference>
<dbReference type="PANTHER" id="PTHR35569">
    <property type="entry name" value="CYANAMIDE HYDRATASE DDI2-RELATED"/>
    <property type="match status" value="1"/>
</dbReference>
<dbReference type="SUPFAM" id="SSF109604">
    <property type="entry name" value="HD-domain/PDEase-like"/>
    <property type="match status" value="1"/>
</dbReference>
<dbReference type="CDD" id="cd00077">
    <property type="entry name" value="HDc"/>
    <property type="match status" value="1"/>
</dbReference>
<evidence type="ECO:0000259" key="1">
    <source>
        <dbReference type="SMART" id="SM00471"/>
    </source>
</evidence>
<sequence>MTAIELPTVETATARAAREVARQYCTPSLFHHCARSFVWAALLAQAESITIDAELLYVAAMFHDIGLVPEFDSHTVDFEDAGGHVAAVFAAGAGWQARRGQRLHEIIVRHMWDHVDVALDPEGHLLARSTGLDITGRDAELIPPAVRALVTTRWPRLELADEFTACFDRQAARKPHSSAAAAMRNGLARKLSDNPLGRVSGAPGAR</sequence>
<evidence type="ECO:0000313" key="2">
    <source>
        <dbReference type="EMBL" id="QIS07530.1"/>
    </source>
</evidence>
<gene>
    <name evidence="2" type="ORF">F5X71_19610</name>
</gene>